<feature type="domain" description="Aldehyde dehydrogenase" evidence="7">
    <location>
        <begin position="30"/>
        <end position="442"/>
    </location>
</feature>
<keyword evidence="3" id="KW-0520">NAD</keyword>
<sequence length="473" mass="52271">MNLNEPVIRGALESTLDLQRKAYLAHPVPSLAERRADLRTLQRFVRDHKEALCAAISADYGHRSTHETLLGEVFPVLDGIDHVIKQLRRWMRPQRRSVDLRNFFGARNRVIPQPLGVVGVIVPWNFPLNLSLVPLSYIFAAGNRAMVKMSENSRHLAALLIEKMPAYFPPEKLQFFDETGGVGIEFSKLPFDHLLFTGSGQTGRAVMAAAAANLCPVTLELGGKAPAIVCEDFPLRTAAERILFVKCLNAGQICTTVDHAWLPQAKIAEFVQLAKEIVPQRYPSLASKDYTSIIDQRSFERLLAALDDARERGARLIPLLDGPAFDAATRKIAPHIVLDAPADSILMQREIFGPILPLRGYTELRTAVDAINAGPRPLAIYPFSHDGAQVQHLLDHVMSGGVSVNDALFHVGQHDLPFGGVGASGMGHYHGREGFETFSKLRPVFYQARFSALKFMAPPYGRFANALLGFMTK</sequence>
<comment type="caution">
    <text evidence="8">The sequence shown here is derived from an EMBL/GenBank/DDBJ whole genome shotgun (WGS) entry which is preliminary data.</text>
</comment>
<dbReference type="RefSeq" id="WP_290359511.1">
    <property type="nucleotide sequence ID" value="NZ_JAUHHC010000003.1"/>
</dbReference>
<evidence type="ECO:0000259" key="7">
    <source>
        <dbReference type="Pfam" id="PF00171"/>
    </source>
</evidence>
<dbReference type="Gene3D" id="3.40.605.10">
    <property type="entry name" value="Aldehyde Dehydrogenase, Chain A, domain 1"/>
    <property type="match status" value="1"/>
</dbReference>
<proteinExistence type="inferred from homology"/>
<gene>
    <name evidence="8" type="ORF">QWJ38_13035</name>
</gene>
<dbReference type="InterPro" id="IPR016162">
    <property type="entry name" value="Ald_DH_N"/>
</dbReference>
<reference evidence="8 9" key="1">
    <citation type="submission" date="2023-06" db="EMBL/GenBank/DDBJ databases">
        <title>Pelomonas sp. PFR6 16S ribosomal RNA gene Genome sequencing and assembly.</title>
        <authorList>
            <person name="Woo H."/>
        </authorList>
    </citation>
    <scope>NUCLEOTIDE SEQUENCE [LARGE SCALE GENOMIC DNA]</scope>
    <source>
        <strain evidence="8 9">PFR6</strain>
    </source>
</reference>
<organism evidence="8 9">
    <name type="scientific">Roseateles violae</name>
    <dbReference type="NCBI Taxonomy" id="3058042"/>
    <lineage>
        <taxon>Bacteria</taxon>
        <taxon>Pseudomonadati</taxon>
        <taxon>Pseudomonadota</taxon>
        <taxon>Betaproteobacteria</taxon>
        <taxon>Burkholderiales</taxon>
        <taxon>Sphaerotilaceae</taxon>
        <taxon>Roseateles</taxon>
    </lineage>
</organism>
<dbReference type="PROSITE" id="PS00687">
    <property type="entry name" value="ALDEHYDE_DEHYDR_GLU"/>
    <property type="match status" value="1"/>
</dbReference>
<comment type="similarity">
    <text evidence="1 4 6">Belongs to the aldehyde dehydrogenase family.</text>
</comment>
<dbReference type="InterPro" id="IPR016161">
    <property type="entry name" value="Ald_DH/histidinol_DH"/>
</dbReference>
<dbReference type="InterPro" id="IPR016163">
    <property type="entry name" value="Ald_DH_C"/>
</dbReference>
<evidence type="ECO:0000256" key="2">
    <source>
        <dbReference type="ARBA" id="ARBA00023002"/>
    </source>
</evidence>
<evidence type="ECO:0000256" key="1">
    <source>
        <dbReference type="ARBA" id="ARBA00009986"/>
    </source>
</evidence>
<keyword evidence="2 4" id="KW-0560">Oxidoreductase</keyword>
<dbReference type="InterPro" id="IPR012394">
    <property type="entry name" value="Aldehyde_DH_NAD(P)"/>
</dbReference>
<dbReference type="InterPro" id="IPR015590">
    <property type="entry name" value="Aldehyde_DH_dom"/>
</dbReference>
<dbReference type="SUPFAM" id="SSF53720">
    <property type="entry name" value="ALDH-like"/>
    <property type="match status" value="1"/>
</dbReference>
<keyword evidence="9" id="KW-1185">Reference proteome</keyword>
<evidence type="ECO:0000256" key="5">
    <source>
        <dbReference type="PROSITE-ProRule" id="PRU10007"/>
    </source>
</evidence>
<name>A0ABT8DVY8_9BURK</name>
<dbReference type="Gene3D" id="3.40.309.10">
    <property type="entry name" value="Aldehyde Dehydrogenase, Chain A, domain 2"/>
    <property type="match status" value="1"/>
</dbReference>
<dbReference type="PANTHER" id="PTHR43570:SF20">
    <property type="entry name" value="ALDEHYDE DEHYDROGENASE ALDX-RELATED"/>
    <property type="match status" value="1"/>
</dbReference>
<evidence type="ECO:0000256" key="3">
    <source>
        <dbReference type="ARBA" id="ARBA00023027"/>
    </source>
</evidence>
<dbReference type="InterPro" id="IPR029510">
    <property type="entry name" value="Ald_DH_CS_GLU"/>
</dbReference>
<protein>
    <recommendedName>
        <fullName evidence="4">Aldehyde dehydrogenase</fullName>
    </recommendedName>
</protein>
<dbReference type="Proteomes" id="UP001228044">
    <property type="component" value="Unassembled WGS sequence"/>
</dbReference>
<dbReference type="PIRSF" id="PIRSF036492">
    <property type="entry name" value="ALDH"/>
    <property type="match status" value="1"/>
</dbReference>
<evidence type="ECO:0000313" key="8">
    <source>
        <dbReference type="EMBL" id="MDN3921210.1"/>
    </source>
</evidence>
<dbReference type="EMBL" id="JAUHHC010000003">
    <property type="protein sequence ID" value="MDN3921210.1"/>
    <property type="molecule type" value="Genomic_DNA"/>
</dbReference>
<dbReference type="Pfam" id="PF00171">
    <property type="entry name" value="Aldedh"/>
    <property type="match status" value="1"/>
</dbReference>
<dbReference type="GO" id="GO:0050269">
    <property type="term" value="F:coniferyl-aldehyde dehydrogenase [NAD(P)+] activity"/>
    <property type="evidence" value="ECO:0007669"/>
    <property type="project" value="UniProtKB-EC"/>
</dbReference>
<accession>A0ABT8DVY8</accession>
<evidence type="ECO:0000256" key="6">
    <source>
        <dbReference type="RuleBase" id="RU003345"/>
    </source>
</evidence>
<feature type="active site" evidence="5">
    <location>
        <position position="220"/>
    </location>
</feature>
<evidence type="ECO:0000313" key="9">
    <source>
        <dbReference type="Proteomes" id="UP001228044"/>
    </source>
</evidence>
<dbReference type="PANTHER" id="PTHR43570">
    <property type="entry name" value="ALDEHYDE DEHYDROGENASE"/>
    <property type="match status" value="1"/>
</dbReference>
<dbReference type="CDD" id="cd07133">
    <property type="entry name" value="ALDH_CALDH_CalB"/>
    <property type="match status" value="1"/>
</dbReference>
<evidence type="ECO:0000256" key="4">
    <source>
        <dbReference type="PIRNR" id="PIRNR036492"/>
    </source>
</evidence>